<dbReference type="AlphaFoldDB" id="A0A7H9HXD6"/>
<dbReference type="EMBL" id="CP059273">
    <property type="protein sequence ID" value="QLQ82040.1"/>
    <property type="molecule type" value="Genomic_DNA"/>
</dbReference>
<keyword evidence="2" id="KW-0812">Transmembrane</keyword>
<dbReference type="OrthoDB" id="4036548at2759"/>
<evidence type="ECO:0000313" key="3">
    <source>
        <dbReference type="EMBL" id="QLQ82040.1"/>
    </source>
</evidence>
<keyword evidence="2" id="KW-1133">Transmembrane helix</keyword>
<dbReference type="Proteomes" id="UP000510647">
    <property type="component" value="Chromosome 7"/>
</dbReference>
<keyword evidence="4" id="KW-1185">Reference proteome</keyword>
<evidence type="ECO:0008006" key="5">
    <source>
        <dbReference type="Google" id="ProtNLM"/>
    </source>
</evidence>
<feature type="region of interest" description="Disordered" evidence="1">
    <location>
        <begin position="304"/>
        <end position="339"/>
    </location>
</feature>
<feature type="region of interest" description="Disordered" evidence="1">
    <location>
        <begin position="353"/>
        <end position="400"/>
    </location>
</feature>
<keyword evidence="2" id="KW-0472">Membrane</keyword>
<evidence type="ECO:0000256" key="1">
    <source>
        <dbReference type="SAM" id="MobiDB-lite"/>
    </source>
</evidence>
<protein>
    <recommendedName>
        <fullName evidence="5">Mid2 domain-containing protein</fullName>
    </recommendedName>
</protein>
<feature type="compositionally biased region" description="Low complexity" evidence="1">
    <location>
        <begin position="176"/>
        <end position="192"/>
    </location>
</feature>
<reference evidence="3 4" key="1">
    <citation type="submission" date="2020-06" db="EMBL/GenBank/DDBJ databases">
        <title>The yeast mating-type switching endonuclease HO is a domesticated member of an unorthodox homing genetic element family.</title>
        <authorList>
            <person name="Coughlan A.Y."/>
            <person name="Lombardi L."/>
            <person name="Braun-Galleani S."/>
            <person name="Martos A.R."/>
            <person name="Galeote V."/>
            <person name="Bigey F."/>
            <person name="Dequin S."/>
            <person name="Byrne K.P."/>
            <person name="Wolfe K.H."/>
        </authorList>
    </citation>
    <scope>NUCLEOTIDE SEQUENCE [LARGE SCALE GENOMIC DNA]</scope>
    <source>
        <strain evidence="3 4">CBS2947</strain>
    </source>
</reference>
<evidence type="ECO:0000313" key="4">
    <source>
        <dbReference type="Proteomes" id="UP000510647"/>
    </source>
</evidence>
<proteinExistence type="predicted"/>
<feature type="transmembrane region" description="Helical" evidence="2">
    <location>
        <begin position="273"/>
        <end position="295"/>
    </location>
</feature>
<accession>A0A7H9HXD6</accession>
<name>A0A7H9HXD6_9SACH</name>
<sequence length="454" mass="48404">MAFNGSSTWIAGVGSSWWSGSVNGRSRIRSGDVGSFTVSESVSSSSFSSLLGPSIVTPSSSQLYSSSETSSESLGQFISSESAELSSLWSRSSSVFVPLSTWESSSGSGSEFSFVWSQSSSFDVSSVSVTSSWISDTSLLSSSFYSVSSSMDISTSLSSSQSVVSSTSVLEPQPISSSSAASTTSTSTPAPSYTVSQDSRSVYYIYTQLYHITGSTTTFDTGLPATTARRKTDTSSFSVPTSTQTRGIQFYENWLDGNLGEASGPSNPTKNKIIGGVVGGVAGALLCGIVLWLMFFRRRGKTKKAPRGFTSKIGRRAGYPLPSQPLDHDQEKVYPPATSNGQTALLSRIKNKAMAQISKNRSETDPNDNGNPFQDEFNFQARRPPPIPPSRNTPASQDVPVDHRFSYVSSLTDSSYISSTQGDFSSISSTSIRLATDGERNPSESAHGFLREVI</sequence>
<gene>
    <name evidence="3" type="ORF">HG537_0G02940</name>
</gene>
<feature type="region of interest" description="Disordered" evidence="1">
    <location>
        <begin position="435"/>
        <end position="454"/>
    </location>
</feature>
<organism evidence="3 4">
    <name type="scientific">Torulaspora globosa</name>
    <dbReference type="NCBI Taxonomy" id="48254"/>
    <lineage>
        <taxon>Eukaryota</taxon>
        <taxon>Fungi</taxon>
        <taxon>Dikarya</taxon>
        <taxon>Ascomycota</taxon>
        <taxon>Saccharomycotina</taxon>
        <taxon>Saccharomycetes</taxon>
        <taxon>Saccharomycetales</taxon>
        <taxon>Saccharomycetaceae</taxon>
        <taxon>Torulaspora</taxon>
    </lineage>
</organism>
<feature type="region of interest" description="Disordered" evidence="1">
    <location>
        <begin position="173"/>
        <end position="194"/>
    </location>
</feature>
<evidence type="ECO:0000256" key="2">
    <source>
        <dbReference type="SAM" id="Phobius"/>
    </source>
</evidence>